<keyword evidence="2" id="KW-1015">Disulfide bond</keyword>
<evidence type="ECO:0000313" key="6">
    <source>
        <dbReference type="EMBL" id="KAK8543016.1"/>
    </source>
</evidence>
<dbReference type="Proteomes" id="UP001472677">
    <property type="component" value="Unassembled WGS sequence"/>
</dbReference>
<dbReference type="Gene3D" id="1.20.140.40">
    <property type="entry name" value="Invertase/pectin methylesterase inhibitor family protein"/>
    <property type="match status" value="1"/>
</dbReference>
<dbReference type="NCBIfam" id="TIGR01614">
    <property type="entry name" value="PME_inhib"/>
    <property type="match status" value="1"/>
</dbReference>
<sequence>MEEYAFCNDTFNRNLKGPTADIAALTRIAIEQTLSRSKDTHEFVVALLDKATDPAEKNALTVCEKAYYIVTNCFEQASAAFAQKDYDSMLKVERQAPRAQASCTIIYNTPPNPPNPVGQRNTHARILIAMSVVAGTLLSSSTSWLISLED</sequence>
<accession>A0ABR2DNK8</accession>
<evidence type="ECO:0000259" key="5">
    <source>
        <dbReference type="SMART" id="SM00856"/>
    </source>
</evidence>
<gene>
    <name evidence="6" type="ORF">V6N12_015590</name>
</gene>
<keyword evidence="4" id="KW-0472">Membrane</keyword>
<dbReference type="PANTHER" id="PTHR36710:SF1">
    <property type="entry name" value="F14J9.2 PROTEIN"/>
    <property type="match status" value="1"/>
</dbReference>
<keyword evidence="4" id="KW-0812">Transmembrane</keyword>
<protein>
    <recommendedName>
        <fullName evidence="5">Pectinesterase inhibitor domain-containing protein</fullName>
    </recommendedName>
</protein>
<dbReference type="InterPro" id="IPR052421">
    <property type="entry name" value="PCW_Enzyme_Inhibitor"/>
</dbReference>
<organism evidence="6 7">
    <name type="scientific">Hibiscus sabdariffa</name>
    <name type="common">roselle</name>
    <dbReference type="NCBI Taxonomy" id="183260"/>
    <lineage>
        <taxon>Eukaryota</taxon>
        <taxon>Viridiplantae</taxon>
        <taxon>Streptophyta</taxon>
        <taxon>Embryophyta</taxon>
        <taxon>Tracheophyta</taxon>
        <taxon>Spermatophyta</taxon>
        <taxon>Magnoliopsida</taxon>
        <taxon>eudicotyledons</taxon>
        <taxon>Gunneridae</taxon>
        <taxon>Pentapetalae</taxon>
        <taxon>rosids</taxon>
        <taxon>malvids</taxon>
        <taxon>Malvales</taxon>
        <taxon>Malvaceae</taxon>
        <taxon>Malvoideae</taxon>
        <taxon>Hibiscus</taxon>
    </lineage>
</organism>
<evidence type="ECO:0000256" key="4">
    <source>
        <dbReference type="SAM" id="Phobius"/>
    </source>
</evidence>
<dbReference type="Pfam" id="PF04043">
    <property type="entry name" value="PMEI"/>
    <property type="match status" value="1"/>
</dbReference>
<dbReference type="CDD" id="cd15797">
    <property type="entry name" value="PMEI"/>
    <property type="match status" value="1"/>
</dbReference>
<evidence type="ECO:0000256" key="1">
    <source>
        <dbReference type="ARBA" id="ARBA00022729"/>
    </source>
</evidence>
<reference evidence="6 7" key="1">
    <citation type="journal article" date="2024" name="G3 (Bethesda)">
        <title>Genome assembly of Hibiscus sabdariffa L. provides insights into metabolisms of medicinal natural products.</title>
        <authorList>
            <person name="Kim T."/>
        </authorList>
    </citation>
    <scope>NUCLEOTIDE SEQUENCE [LARGE SCALE GENOMIC DNA]</scope>
    <source>
        <strain evidence="6">TK-2024</strain>
        <tissue evidence="6">Old leaves</tissue>
    </source>
</reference>
<comment type="similarity">
    <text evidence="3">Belongs to the PMEI family.</text>
</comment>
<dbReference type="SUPFAM" id="SSF101148">
    <property type="entry name" value="Plant invertase/pectin methylesterase inhibitor"/>
    <property type="match status" value="1"/>
</dbReference>
<keyword evidence="1" id="KW-0732">Signal</keyword>
<dbReference type="InterPro" id="IPR034086">
    <property type="entry name" value="PMEI_plant"/>
</dbReference>
<comment type="caution">
    <text evidence="6">The sequence shown here is derived from an EMBL/GenBank/DDBJ whole genome shotgun (WGS) entry which is preliminary data.</text>
</comment>
<evidence type="ECO:0000256" key="3">
    <source>
        <dbReference type="ARBA" id="ARBA00038471"/>
    </source>
</evidence>
<keyword evidence="7" id="KW-1185">Reference proteome</keyword>
<name>A0ABR2DNK8_9ROSI</name>
<evidence type="ECO:0000256" key="2">
    <source>
        <dbReference type="ARBA" id="ARBA00023157"/>
    </source>
</evidence>
<keyword evidence="4" id="KW-1133">Transmembrane helix</keyword>
<dbReference type="InterPro" id="IPR006501">
    <property type="entry name" value="Pectinesterase_inhib_dom"/>
</dbReference>
<dbReference type="EMBL" id="JBBPBM010000024">
    <property type="protein sequence ID" value="KAK8543016.1"/>
    <property type="molecule type" value="Genomic_DNA"/>
</dbReference>
<feature type="transmembrane region" description="Helical" evidence="4">
    <location>
        <begin position="126"/>
        <end position="146"/>
    </location>
</feature>
<feature type="domain" description="Pectinesterase inhibitor" evidence="5">
    <location>
        <begin position="1"/>
        <end position="134"/>
    </location>
</feature>
<dbReference type="SMART" id="SM00856">
    <property type="entry name" value="PMEI"/>
    <property type="match status" value="1"/>
</dbReference>
<proteinExistence type="inferred from homology"/>
<evidence type="ECO:0000313" key="7">
    <source>
        <dbReference type="Proteomes" id="UP001472677"/>
    </source>
</evidence>
<dbReference type="PANTHER" id="PTHR36710">
    <property type="entry name" value="PECTINESTERASE INHIBITOR-LIKE"/>
    <property type="match status" value="1"/>
</dbReference>
<dbReference type="InterPro" id="IPR035513">
    <property type="entry name" value="Invertase/methylesterase_inhib"/>
</dbReference>